<dbReference type="Proteomes" id="UP000554482">
    <property type="component" value="Unassembled WGS sequence"/>
</dbReference>
<dbReference type="AlphaFoldDB" id="A0A7J6WXG5"/>
<gene>
    <name evidence="2" type="ORF">FRX31_008272</name>
</gene>
<name>A0A7J6WXG5_THATH</name>
<dbReference type="EMBL" id="JABWDY010008541">
    <property type="protein sequence ID" value="KAF5202141.1"/>
    <property type="molecule type" value="Genomic_DNA"/>
</dbReference>
<protein>
    <submittedName>
        <fullName evidence="2">Uncharacterized protein</fullName>
    </submittedName>
</protein>
<feature type="compositionally biased region" description="Polar residues" evidence="1">
    <location>
        <begin position="17"/>
        <end position="49"/>
    </location>
</feature>
<comment type="caution">
    <text evidence="2">The sequence shown here is derived from an EMBL/GenBank/DDBJ whole genome shotgun (WGS) entry which is preliminary data.</text>
</comment>
<organism evidence="2 3">
    <name type="scientific">Thalictrum thalictroides</name>
    <name type="common">Rue-anemone</name>
    <name type="synonym">Anemone thalictroides</name>
    <dbReference type="NCBI Taxonomy" id="46969"/>
    <lineage>
        <taxon>Eukaryota</taxon>
        <taxon>Viridiplantae</taxon>
        <taxon>Streptophyta</taxon>
        <taxon>Embryophyta</taxon>
        <taxon>Tracheophyta</taxon>
        <taxon>Spermatophyta</taxon>
        <taxon>Magnoliopsida</taxon>
        <taxon>Ranunculales</taxon>
        <taxon>Ranunculaceae</taxon>
        <taxon>Thalictroideae</taxon>
        <taxon>Thalictrum</taxon>
    </lineage>
</organism>
<feature type="region of interest" description="Disordered" evidence="1">
    <location>
        <begin position="1"/>
        <end position="79"/>
    </location>
</feature>
<evidence type="ECO:0000256" key="1">
    <source>
        <dbReference type="SAM" id="MobiDB-lite"/>
    </source>
</evidence>
<reference evidence="2 3" key="1">
    <citation type="submission" date="2020-06" db="EMBL/GenBank/DDBJ databases">
        <title>Transcriptomic and genomic resources for Thalictrum thalictroides and T. hernandezii: Facilitating candidate gene discovery in an emerging model plant lineage.</title>
        <authorList>
            <person name="Arias T."/>
            <person name="Riano-Pachon D.M."/>
            <person name="Di Stilio V.S."/>
        </authorList>
    </citation>
    <scope>NUCLEOTIDE SEQUENCE [LARGE SCALE GENOMIC DNA]</scope>
    <source>
        <strain evidence="3">cv. WT478/WT964</strain>
        <tissue evidence="2">Leaves</tissue>
    </source>
</reference>
<sequence>MNRRPQPPGIQECQVGQPGSQRLSQDSLPAQRPSQESQHPRSAQRPTQFSREKSAKGATICQASGQYSSAAGEVSASGH</sequence>
<evidence type="ECO:0000313" key="3">
    <source>
        <dbReference type="Proteomes" id="UP000554482"/>
    </source>
</evidence>
<proteinExistence type="predicted"/>
<keyword evidence="3" id="KW-1185">Reference proteome</keyword>
<accession>A0A7J6WXG5</accession>
<evidence type="ECO:0000313" key="2">
    <source>
        <dbReference type="EMBL" id="KAF5202141.1"/>
    </source>
</evidence>